<dbReference type="InterPro" id="IPR050905">
    <property type="entry name" value="Plant_NBS-LRR"/>
</dbReference>
<feature type="domain" description="Disease resistance protein At4g27190-like leucine-rich repeats" evidence="2">
    <location>
        <begin position="311"/>
        <end position="411"/>
    </location>
</feature>
<dbReference type="InterPro" id="IPR057135">
    <property type="entry name" value="At4g27190-like_LRR"/>
</dbReference>
<gene>
    <name evidence="3" type="ORF">EUGRSUZ_G00063</name>
</gene>
<dbReference type="PANTHER" id="PTHR33463:SF145">
    <property type="entry name" value="NB-ARC DOMAIN-CONTAINING PROTEIN"/>
    <property type="match status" value="1"/>
</dbReference>
<dbReference type="eggNOG" id="KOG4658">
    <property type="taxonomic scope" value="Eukaryota"/>
</dbReference>
<dbReference type="Pfam" id="PF23247">
    <property type="entry name" value="LRR_RPS2"/>
    <property type="match status" value="2"/>
</dbReference>
<reference evidence="3" key="1">
    <citation type="submission" date="2013-07" db="EMBL/GenBank/DDBJ databases">
        <title>The genome of Eucalyptus grandis.</title>
        <authorList>
            <person name="Schmutz J."/>
            <person name="Hayes R."/>
            <person name="Myburg A."/>
            <person name="Tuskan G."/>
            <person name="Grattapaglia D."/>
            <person name="Rokhsar D.S."/>
        </authorList>
    </citation>
    <scope>NUCLEOTIDE SEQUENCE</scope>
    <source>
        <tissue evidence="3">Leaf extractions</tissue>
    </source>
</reference>
<dbReference type="PANTHER" id="PTHR33463">
    <property type="entry name" value="NB-ARC DOMAIN-CONTAINING PROTEIN-RELATED"/>
    <property type="match status" value="1"/>
</dbReference>
<feature type="domain" description="Disease resistance protein At4g27190-like leucine-rich repeats" evidence="2">
    <location>
        <begin position="1"/>
        <end position="137"/>
    </location>
</feature>
<keyword evidence="1" id="KW-0611">Plant defense</keyword>
<protein>
    <recommendedName>
        <fullName evidence="2">Disease resistance protein At4g27190-like leucine-rich repeats domain-containing protein</fullName>
    </recommendedName>
</protein>
<dbReference type="InterPro" id="IPR032675">
    <property type="entry name" value="LRR_dom_sf"/>
</dbReference>
<organism evidence="3">
    <name type="scientific">Eucalyptus grandis</name>
    <name type="common">Flooded gum</name>
    <dbReference type="NCBI Taxonomy" id="71139"/>
    <lineage>
        <taxon>Eukaryota</taxon>
        <taxon>Viridiplantae</taxon>
        <taxon>Streptophyta</taxon>
        <taxon>Embryophyta</taxon>
        <taxon>Tracheophyta</taxon>
        <taxon>Spermatophyta</taxon>
        <taxon>Magnoliopsida</taxon>
        <taxon>eudicotyledons</taxon>
        <taxon>Gunneridae</taxon>
        <taxon>Pentapetalae</taxon>
        <taxon>rosids</taxon>
        <taxon>malvids</taxon>
        <taxon>Myrtales</taxon>
        <taxon>Myrtaceae</taxon>
        <taxon>Myrtoideae</taxon>
        <taxon>Eucalypteae</taxon>
        <taxon>Eucalyptus</taxon>
    </lineage>
</organism>
<dbReference type="SUPFAM" id="SSF52058">
    <property type="entry name" value="L domain-like"/>
    <property type="match status" value="1"/>
</dbReference>
<dbReference type="Gene3D" id="3.80.10.10">
    <property type="entry name" value="Ribonuclease Inhibitor"/>
    <property type="match status" value="2"/>
</dbReference>
<name>A0A059B965_EUCGR</name>
<dbReference type="InParanoid" id="A0A059B965"/>
<dbReference type="SUPFAM" id="SSF52047">
    <property type="entry name" value="RNI-like"/>
    <property type="match status" value="1"/>
</dbReference>
<feature type="non-terminal residue" evidence="3">
    <location>
        <position position="1"/>
    </location>
</feature>
<dbReference type="AlphaFoldDB" id="A0A059B965"/>
<accession>A0A059B965</accession>
<evidence type="ECO:0000313" key="3">
    <source>
        <dbReference type="EMBL" id="KCW62569.1"/>
    </source>
</evidence>
<proteinExistence type="predicted"/>
<evidence type="ECO:0000259" key="2">
    <source>
        <dbReference type="Pfam" id="PF23247"/>
    </source>
</evidence>
<dbReference type="EMBL" id="KK198759">
    <property type="protein sequence ID" value="KCW62569.1"/>
    <property type="molecule type" value="Genomic_DNA"/>
</dbReference>
<dbReference type="OMA" id="LICESYP"/>
<evidence type="ECO:0000256" key="1">
    <source>
        <dbReference type="ARBA" id="ARBA00022821"/>
    </source>
</evidence>
<sequence>KIWDNQVATDSFHNLKSLCVDLCHKLVNLVPSHILGRLLSLECLKAESCDSLEVVFELQPLNPSDRHPTTCSPLKELKLIQLPKLKCVWDKELHRQVKFQCLRSISVSRCKSLTSLFPASVANDLIQLEDLKINECGIVELMENEEGLVPKSMFPKLISLELRDLVELKCIYTGMHALQWPALETLEVHGCNKVEIFASQLENEMTLDKHPLFLIEKGTLPNLQKLKLDLSKRMEIWHGHSHDEDFFHKLRVLELHHLSKETPMSTYHFFESLTNLEKLLICESYPEKPSSSEAAKEGTSDELKVTLPFLGYIRHLQTLHMSHCDGLSNLFTPTVTENLVALTKLRISNCKILTKVISDEEGEEGRAMAFNRLKYMELDGLTKLRCFSSGGYTLIFPLLADVTVNECPNMKIFSNGPIEAPKLERVQVDLKKLYGPTEYRYFWKGNLNITLENMYKEKVCISY</sequence>
<dbReference type="Gramene" id="KCW62569">
    <property type="protein sequence ID" value="KCW62569"/>
    <property type="gene ID" value="EUGRSUZ_G00063"/>
</dbReference>